<dbReference type="PANTHER" id="PTHR46972">
    <property type="entry name" value="MONOOXYGENASE ASQM-RELATED"/>
    <property type="match status" value="1"/>
</dbReference>
<proteinExistence type="predicted"/>
<keyword evidence="9" id="KW-1185">Reference proteome</keyword>
<comment type="pathway">
    <text evidence="1">Secondary metabolite biosynthesis.</text>
</comment>
<dbReference type="PROSITE" id="PS00061">
    <property type="entry name" value="ADH_SHORT"/>
    <property type="match status" value="1"/>
</dbReference>
<keyword evidence="5" id="KW-0560">Oxidoreductase</keyword>
<dbReference type="FunFam" id="3.40.50.720:FF:000084">
    <property type="entry name" value="Short-chain dehydrogenase reductase"/>
    <property type="match status" value="1"/>
</dbReference>
<evidence type="ECO:0000313" key="9">
    <source>
        <dbReference type="Proteomes" id="UP000012174"/>
    </source>
</evidence>
<gene>
    <name evidence="8" type="ORF">UCREL1_6960</name>
</gene>
<evidence type="ECO:0000256" key="1">
    <source>
        <dbReference type="ARBA" id="ARBA00005179"/>
    </source>
</evidence>
<evidence type="ECO:0000313" key="8">
    <source>
        <dbReference type="EMBL" id="EMR66065.1"/>
    </source>
</evidence>
<dbReference type="GO" id="GO:0004497">
    <property type="term" value="F:monooxygenase activity"/>
    <property type="evidence" value="ECO:0007669"/>
    <property type="project" value="UniProtKB-KW"/>
</dbReference>
<feature type="domain" description="FAD-binding" evidence="7">
    <location>
        <begin position="8"/>
        <end position="206"/>
    </location>
</feature>
<dbReference type="Proteomes" id="UP000012174">
    <property type="component" value="Unassembled WGS sequence"/>
</dbReference>
<dbReference type="AlphaFoldDB" id="M7TH68"/>
<keyword evidence="6" id="KW-0503">Monooxygenase</keyword>
<dbReference type="KEGG" id="ela:UCREL1_6960"/>
<dbReference type="InterPro" id="IPR036188">
    <property type="entry name" value="FAD/NAD-bd_sf"/>
</dbReference>
<keyword evidence="3" id="KW-0274">FAD</keyword>
<dbReference type="EMBL" id="KB706718">
    <property type="protein sequence ID" value="EMR66065.1"/>
    <property type="molecule type" value="Genomic_DNA"/>
</dbReference>
<dbReference type="InterPro" id="IPR036291">
    <property type="entry name" value="NAD(P)-bd_dom_sf"/>
</dbReference>
<organism evidence="8 9">
    <name type="scientific">Eutypa lata (strain UCR-EL1)</name>
    <name type="common">Grapevine dieback disease fungus</name>
    <name type="synonym">Eutypa armeniacae</name>
    <dbReference type="NCBI Taxonomy" id="1287681"/>
    <lineage>
        <taxon>Eukaryota</taxon>
        <taxon>Fungi</taxon>
        <taxon>Dikarya</taxon>
        <taxon>Ascomycota</taxon>
        <taxon>Pezizomycotina</taxon>
        <taxon>Sordariomycetes</taxon>
        <taxon>Xylariomycetidae</taxon>
        <taxon>Xylariales</taxon>
        <taxon>Diatrypaceae</taxon>
        <taxon>Eutypa</taxon>
    </lineage>
</organism>
<dbReference type="SUPFAM" id="SSF51735">
    <property type="entry name" value="NAD(P)-binding Rossmann-fold domains"/>
    <property type="match status" value="1"/>
</dbReference>
<evidence type="ECO:0000256" key="6">
    <source>
        <dbReference type="ARBA" id="ARBA00023033"/>
    </source>
</evidence>
<dbReference type="PRINTS" id="PR00081">
    <property type="entry name" value="GDHRDH"/>
</dbReference>
<keyword evidence="4" id="KW-0521">NADP</keyword>
<evidence type="ECO:0000256" key="2">
    <source>
        <dbReference type="ARBA" id="ARBA00022630"/>
    </source>
</evidence>
<dbReference type="PANTHER" id="PTHR46972:SF1">
    <property type="entry name" value="FAD DEPENDENT OXIDOREDUCTASE DOMAIN-CONTAINING PROTEIN"/>
    <property type="match status" value="1"/>
</dbReference>
<dbReference type="GO" id="GO:0071949">
    <property type="term" value="F:FAD binding"/>
    <property type="evidence" value="ECO:0007669"/>
    <property type="project" value="InterPro"/>
</dbReference>
<sequence length="694" mass="74887">MSSSQPRIAIIGCGPAGLTAGLLLHKHGIPFTIFELRQKPTDEELSKPSGSLDLHKESGLAAIEECGITDEFVRLTNECTESQIVSDKDGNILWRDQGEMSGRPEISRHALTKLLLSHIPAEAIKWGHKLLSATRITTSGETQVELDFGPHGRQTFDLVVGADGAWSKVRSLLTDVKPQYAGKQCITLTIRHIAQKHPKLAEYVGSGSFVALGNHHGISSQRGAQGSARIYIFFTTADEQFASASGLATHTAAAGKDKLLLGDEALLGGWSDRIRELVAAACDEETADNPGATMDIRPLYVLPIGYEWEHKAGATIVGDAAHLMGPWAGEGANSAMWDSLSLAHAIVKAHDLTAGFGRGGVSFQSALDPLMKDFEAEMAARARQKADETYGNGEMMFAENGAQNFADFFASFMGPPADTEKTRMAQSQSLNFLITGAGRGIGRGLSRLLLQKGHRVFLVDNNAEELQHTTSSVLSKFPKGSFSASTTDLRSPQQIRDAVSQVGAFFGDRLDVLVNNAAFTSSVGIPFEHLTLEDWNKALEVNLTAPMLLSQACLPLLKAQQEEGRRLHGGTIINMSSTRARQSEPASEAYGATKAGLIGLTQSLASSLAEMGITVNTILPGWINVANECKEADEKGARWEDGLTEEDHRWHFSGRVGKVEDVLGAVEFLVRERFVNGQEIVVDGGVSRKMVYPE</sequence>
<dbReference type="eggNOG" id="KOG4169">
    <property type="taxonomic scope" value="Eukaryota"/>
</dbReference>
<dbReference type="Gene3D" id="3.40.50.720">
    <property type="entry name" value="NAD(P)-binding Rossmann-like Domain"/>
    <property type="match status" value="1"/>
</dbReference>
<keyword evidence="2" id="KW-0285">Flavoprotein</keyword>
<dbReference type="CDD" id="cd05233">
    <property type="entry name" value="SDR_c"/>
    <property type="match status" value="1"/>
</dbReference>
<evidence type="ECO:0000256" key="3">
    <source>
        <dbReference type="ARBA" id="ARBA00022827"/>
    </source>
</evidence>
<dbReference type="PRINTS" id="PR00080">
    <property type="entry name" value="SDRFAMILY"/>
</dbReference>
<dbReference type="InterPro" id="IPR020904">
    <property type="entry name" value="Sc_DH/Rdtase_CS"/>
</dbReference>
<dbReference type="Gene3D" id="3.50.50.60">
    <property type="entry name" value="FAD/NAD(P)-binding domain"/>
    <property type="match status" value="1"/>
</dbReference>
<name>M7TH68_EUTLA</name>
<evidence type="ECO:0000256" key="4">
    <source>
        <dbReference type="ARBA" id="ARBA00022857"/>
    </source>
</evidence>
<evidence type="ECO:0000259" key="7">
    <source>
        <dbReference type="Pfam" id="PF01494"/>
    </source>
</evidence>
<evidence type="ECO:0000256" key="5">
    <source>
        <dbReference type="ARBA" id="ARBA00023002"/>
    </source>
</evidence>
<protein>
    <submittedName>
        <fullName evidence="8">Putative salicylate hydroxylase protein</fullName>
    </submittedName>
</protein>
<feature type="domain" description="FAD-binding" evidence="7">
    <location>
        <begin position="316"/>
        <end position="348"/>
    </location>
</feature>
<dbReference type="Pfam" id="PF13561">
    <property type="entry name" value="adh_short_C2"/>
    <property type="match status" value="1"/>
</dbReference>
<reference evidence="9" key="1">
    <citation type="journal article" date="2013" name="Genome Announc.">
        <title>Draft genome sequence of the grapevine dieback fungus Eutypa lata UCR-EL1.</title>
        <authorList>
            <person name="Blanco-Ulate B."/>
            <person name="Rolshausen P.E."/>
            <person name="Cantu D."/>
        </authorList>
    </citation>
    <scope>NUCLEOTIDE SEQUENCE [LARGE SCALE GENOMIC DNA]</scope>
    <source>
        <strain evidence="9">UCR-EL1</strain>
    </source>
</reference>
<dbReference type="HOGENOM" id="CLU_396912_0_0_1"/>
<dbReference type="Pfam" id="PF01494">
    <property type="entry name" value="FAD_binding_3"/>
    <property type="match status" value="2"/>
</dbReference>
<dbReference type="OrthoDB" id="47007at2759"/>
<accession>M7TH68</accession>
<dbReference type="SUPFAM" id="SSF51905">
    <property type="entry name" value="FAD/NAD(P)-binding domain"/>
    <property type="match status" value="1"/>
</dbReference>
<dbReference type="InterPro" id="IPR002347">
    <property type="entry name" value="SDR_fam"/>
</dbReference>
<dbReference type="InterPro" id="IPR002938">
    <property type="entry name" value="FAD-bd"/>
</dbReference>
<dbReference type="eggNOG" id="KOG2614">
    <property type="taxonomic scope" value="Eukaryota"/>
</dbReference>